<evidence type="ECO:0000256" key="3">
    <source>
        <dbReference type="ARBA" id="ARBA00022777"/>
    </source>
</evidence>
<accession>A0AAI8YU40</accession>
<feature type="compositionally biased region" description="Basic and acidic residues" evidence="5">
    <location>
        <begin position="445"/>
        <end position="471"/>
    </location>
</feature>
<dbReference type="GO" id="GO:0005634">
    <property type="term" value="C:nucleus"/>
    <property type="evidence" value="ECO:0007669"/>
    <property type="project" value="TreeGrafter"/>
</dbReference>
<comment type="caution">
    <text evidence="6">The sequence shown here is derived from an EMBL/GenBank/DDBJ whole genome shotgun (WGS) entry which is preliminary data.</text>
</comment>
<feature type="compositionally biased region" description="Polar residues" evidence="5">
    <location>
        <begin position="839"/>
        <end position="874"/>
    </location>
</feature>
<feature type="region of interest" description="Disordered" evidence="5">
    <location>
        <begin position="1"/>
        <end position="113"/>
    </location>
</feature>
<evidence type="ECO:0000256" key="2">
    <source>
        <dbReference type="ARBA" id="ARBA00022679"/>
    </source>
</evidence>
<feature type="region of interest" description="Disordered" evidence="5">
    <location>
        <begin position="499"/>
        <end position="528"/>
    </location>
</feature>
<dbReference type="Gene3D" id="3.30.470.160">
    <property type="entry name" value="Inositol polyphosphate kinase"/>
    <property type="match status" value="1"/>
</dbReference>
<dbReference type="GO" id="GO:0005737">
    <property type="term" value="C:cytoplasm"/>
    <property type="evidence" value="ECO:0007669"/>
    <property type="project" value="TreeGrafter"/>
</dbReference>
<feature type="compositionally biased region" description="Basic and acidic residues" evidence="5">
    <location>
        <begin position="676"/>
        <end position="687"/>
    </location>
</feature>
<feature type="region of interest" description="Disordered" evidence="5">
    <location>
        <begin position="433"/>
        <end position="476"/>
    </location>
</feature>
<name>A0AAI8YU40_9PEZI</name>
<sequence>MAPAFGAQDPTADRDAPHHLNAARSKQISPYSHDANEARPADRSSDQGRRELLDLHSRGEITLPLASQSNPGPEPTSPVRPPKSFHSHRRTASSITPTAPSLPSAESTCARPTTTALDISDAVQPQLSERDSIFATHYLPYASPVTPNIPARKGRSAECRSGDDKHSNNIRDGKSDAAMAASPLRPNNPMMDFHCPALRKDIAPSYHYTKSPPQQITHRARPSRTSLPTKYHRRSLYDVHEFASLPIASLLQTGALPEPSLPDTPLIPDYLPTTPSPNLKAMDYAQDLDRSAEREQYRSWRKGQAKMNGMSIKESQRPVSKGTVGVDRVIDAQLPQPEPTANARSRKTSHYLGLFRENEAEERRDNAKKKATKNRDGQKELESQLSKDIRAQATEATISEDVESVEDGDDVTISKERMARQLPLALLDEIRNHGNLAPRPGRQISYRDHVSSRESERRAQDHARDSAKSEEDGFGPEQITSAIYYPHAVLPDSPTEDELITTQTKKTADTTAAPQQAPSNDVQVSLEGDGSRDYLQGISREASDTQLKEKSQTTLPALPSPAFESEYETDGFYTEDDETEVTTPTATPGTRPHDRSLPAPAPVGAVELKPFKHQVGGHTPVYRFSRRAVCKQLNSKENKFYETVERSHPELLGFMPRYIGVLNVTYRKEQRRRKQTVSEESKPHEDMDTNPGPSEQATADKQKDQDAEEPRMISHSMQTPAAIPQVIFENNRHLIPDSLFGIPPRPVTPDLERTHCLPPTREGHSDDEAWNEAVPRPPMKSAQSWGFTTRNSQLRDHVLREVFAPPVIHKSDRRERAYHSRTLRKLPRHLENDTESQRRQNSIDLSSLQRLQPSATTQNSPVSSRRRVQQTQSDLPDDPPNADMGRLVREKPGLSKSAENGNDPGLNVPAGRPHHRRRHSGGGLTRKPTDIEGNRGDLEFHENEDEAYSADAEEDVFAMDDVNRDQPGRQRKLGSSAAHARGTELPESVVRAQSHLAPRLEPAIDLTKLEPRNPETSLVQHDERVERFLLLEDLTSGMQKPCVLDLKMGTRQYGVEATKKKQDSQRMKCKTTTSRKLGVRVCGMQVYNVRKQKYDFEDKYFGRDLQAGSQFEEALKRFFFDGIGYAQALKHISSVLDKINNLDSIIRKLPGYRLYASSLLMIYDRGDADENGKVVAEKDEHGRPAQYGDIKLKIVDFANCVTAEDRERVMRKPCPPAHPDAIDKGYLRGLRSLKAYFQKIYQELLSQRYVERGEGEGMAIDQRGISNATTHKGWTDSVIDDPGEVSF</sequence>
<feature type="compositionally biased region" description="Basic and acidic residues" evidence="5">
    <location>
        <begin position="542"/>
        <end position="551"/>
    </location>
</feature>
<feature type="compositionally biased region" description="Basic and acidic residues" evidence="5">
    <location>
        <begin position="927"/>
        <end position="936"/>
    </location>
</feature>
<feature type="region of interest" description="Disordered" evidence="5">
    <location>
        <begin position="357"/>
        <end position="386"/>
    </location>
</feature>
<feature type="compositionally biased region" description="Basic and acidic residues" evidence="5">
    <location>
        <begin position="155"/>
        <end position="173"/>
    </location>
</feature>
<feature type="compositionally biased region" description="Low complexity" evidence="5">
    <location>
        <begin position="581"/>
        <end position="590"/>
    </location>
</feature>
<feature type="compositionally biased region" description="Low complexity" evidence="5">
    <location>
        <begin position="501"/>
        <end position="518"/>
    </location>
</feature>
<keyword evidence="7" id="KW-1185">Reference proteome</keyword>
<feature type="compositionally biased region" description="Polar residues" evidence="5">
    <location>
        <begin position="92"/>
        <end position="113"/>
    </location>
</feature>
<comment type="similarity">
    <text evidence="1 4">Belongs to the inositol phosphokinase (IPK) family.</text>
</comment>
<feature type="compositionally biased region" description="Basic and acidic residues" evidence="5">
    <location>
        <begin position="828"/>
        <end position="838"/>
    </location>
</feature>
<feature type="region of interest" description="Disordered" evidence="5">
    <location>
        <begin position="542"/>
        <end position="600"/>
    </location>
</feature>
<feature type="region of interest" description="Disordered" evidence="5">
    <location>
        <begin position="812"/>
        <end position="936"/>
    </location>
</feature>
<dbReference type="EMBL" id="CAVMBE010000008">
    <property type="protein sequence ID" value="CAK3873664.1"/>
    <property type="molecule type" value="Genomic_DNA"/>
</dbReference>
<feature type="region of interest" description="Disordered" evidence="5">
    <location>
        <begin position="668"/>
        <end position="713"/>
    </location>
</feature>
<evidence type="ECO:0000256" key="5">
    <source>
        <dbReference type="SAM" id="MobiDB-lite"/>
    </source>
</evidence>
<dbReference type="PANTHER" id="PTHR12400">
    <property type="entry name" value="INOSITOL POLYPHOSPHATE KINASE"/>
    <property type="match status" value="1"/>
</dbReference>
<dbReference type="PANTHER" id="PTHR12400:SF21">
    <property type="entry name" value="KINASE"/>
    <property type="match status" value="1"/>
</dbReference>
<dbReference type="GO" id="GO:0000824">
    <property type="term" value="F:inositol-1,4,5,6-tetrakisphosphate 3-kinase activity"/>
    <property type="evidence" value="ECO:0007669"/>
    <property type="project" value="TreeGrafter"/>
</dbReference>
<feature type="compositionally biased region" description="Basic and acidic residues" evidence="5">
    <location>
        <begin position="373"/>
        <end position="386"/>
    </location>
</feature>
<feature type="compositionally biased region" description="Pro residues" evidence="5">
    <location>
        <begin position="72"/>
        <end position="81"/>
    </location>
</feature>
<evidence type="ECO:0000313" key="7">
    <source>
        <dbReference type="Proteomes" id="UP001296104"/>
    </source>
</evidence>
<feature type="compositionally biased region" description="Basic and acidic residues" evidence="5">
    <location>
        <begin position="34"/>
        <end position="59"/>
    </location>
</feature>
<protein>
    <recommendedName>
        <fullName evidence="4">Kinase</fullName>
        <ecNumber evidence="4">2.7.-.-</ecNumber>
    </recommendedName>
</protein>
<dbReference type="Pfam" id="PF03770">
    <property type="entry name" value="IPK"/>
    <property type="match status" value="1"/>
</dbReference>
<feature type="compositionally biased region" description="Acidic residues" evidence="5">
    <location>
        <begin position="565"/>
        <end position="580"/>
    </location>
</feature>
<feature type="region of interest" description="Disordered" evidence="5">
    <location>
        <begin position="964"/>
        <end position="985"/>
    </location>
</feature>
<feature type="region of interest" description="Disordered" evidence="5">
    <location>
        <begin position="146"/>
        <end position="173"/>
    </location>
</feature>
<dbReference type="Proteomes" id="UP001296104">
    <property type="component" value="Unassembled WGS sequence"/>
</dbReference>
<dbReference type="GO" id="GO:0032958">
    <property type="term" value="P:inositol phosphate biosynthetic process"/>
    <property type="evidence" value="ECO:0007669"/>
    <property type="project" value="InterPro"/>
</dbReference>
<keyword evidence="2 4" id="KW-0808">Transferase</keyword>
<evidence type="ECO:0000313" key="6">
    <source>
        <dbReference type="EMBL" id="CAK3873664.1"/>
    </source>
</evidence>
<dbReference type="InterPro" id="IPR038286">
    <property type="entry name" value="IPK_sf"/>
</dbReference>
<reference evidence="6" key="1">
    <citation type="submission" date="2023-11" db="EMBL/GenBank/DDBJ databases">
        <authorList>
            <person name="Alioto T."/>
            <person name="Alioto T."/>
            <person name="Gomez Garrido J."/>
        </authorList>
    </citation>
    <scope>NUCLEOTIDE SEQUENCE</scope>
</reference>
<keyword evidence="3 4" id="KW-0418">Kinase</keyword>
<proteinExistence type="inferred from homology"/>
<dbReference type="GO" id="GO:0008440">
    <property type="term" value="F:inositol-1,4,5-trisphosphate 3-kinase activity"/>
    <property type="evidence" value="ECO:0007669"/>
    <property type="project" value="TreeGrafter"/>
</dbReference>
<dbReference type="GO" id="GO:0046854">
    <property type="term" value="P:phosphatidylinositol phosphate biosynthetic process"/>
    <property type="evidence" value="ECO:0007669"/>
    <property type="project" value="TreeGrafter"/>
</dbReference>
<dbReference type="EC" id="2.7.-.-" evidence="4"/>
<evidence type="ECO:0000256" key="1">
    <source>
        <dbReference type="ARBA" id="ARBA00007374"/>
    </source>
</evidence>
<feature type="compositionally biased region" description="Basic and acidic residues" evidence="5">
    <location>
        <begin position="698"/>
        <end position="712"/>
    </location>
</feature>
<evidence type="ECO:0000256" key="4">
    <source>
        <dbReference type="RuleBase" id="RU363090"/>
    </source>
</evidence>
<dbReference type="SUPFAM" id="SSF56104">
    <property type="entry name" value="SAICAR synthase-like"/>
    <property type="match status" value="1"/>
</dbReference>
<organism evidence="6 7">
    <name type="scientific">Lecanosticta acicola</name>
    <dbReference type="NCBI Taxonomy" id="111012"/>
    <lineage>
        <taxon>Eukaryota</taxon>
        <taxon>Fungi</taxon>
        <taxon>Dikarya</taxon>
        <taxon>Ascomycota</taxon>
        <taxon>Pezizomycotina</taxon>
        <taxon>Dothideomycetes</taxon>
        <taxon>Dothideomycetidae</taxon>
        <taxon>Mycosphaerellales</taxon>
        <taxon>Mycosphaerellaceae</taxon>
        <taxon>Lecanosticta</taxon>
    </lineage>
</organism>
<feature type="region of interest" description="Disordered" evidence="5">
    <location>
        <begin position="300"/>
        <end position="323"/>
    </location>
</feature>
<gene>
    <name evidence="6" type="ORF">LECACI_7A002028</name>
</gene>
<dbReference type="InterPro" id="IPR005522">
    <property type="entry name" value="IPK"/>
</dbReference>